<comment type="caution">
    <text evidence="1">The sequence shown here is derived from an EMBL/GenBank/DDBJ whole genome shotgun (WGS) entry which is preliminary data.</text>
</comment>
<evidence type="ECO:0000313" key="1">
    <source>
        <dbReference type="EMBL" id="CAB1438555.1"/>
    </source>
</evidence>
<dbReference type="EMBL" id="CADEAL010002179">
    <property type="protein sequence ID" value="CAB1438555.1"/>
    <property type="molecule type" value="Genomic_DNA"/>
</dbReference>
<dbReference type="AlphaFoldDB" id="A0A9N7UXN0"/>
<reference evidence="1" key="1">
    <citation type="submission" date="2020-03" db="EMBL/GenBank/DDBJ databases">
        <authorList>
            <person name="Weist P."/>
        </authorList>
    </citation>
    <scope>NUCLEOTIDE SEQUENCE</scope>
</reference>
<sequence>MLQFGVSRSSWHEKPFFGAVSTHRESGAKAEYPLPEAEAVQVFDALWTSPGPCPTERRRLRKTPEYAGGVAYLTWPGKASGSPRKSRVQEDEMMATSHCLLLLPSTIE</sequence>
<name>A0A9N7UXN0_PLEPL</name>
<proteinExistence type="predicted"/>
<organism evidence="1 2">
    <name type="scientific">Pleuronectes platessa</name>
    <name type="common">European plaice</name>
    <dbReference type="NCBI Taxonomy" id="8262"/>
    <lineage>
        <taxon>Eukaryota</taxon>
        <taxon>Metazoa</taxon>
        <taxon>Chordata</taxon>
        <taxon>Craniata</taxon>
        <taxon>Vertebrata</taxon>
        <taxon>Euteleostomi</taxon>
        <taxon>Actinopterygii</taxon>
        <taxon>Neopterygii</taxon>
        <taxon>Teleostei</taxon>
        <taxon>Neoteleostei</taxon>
        <taxon>Acanthomorphata</taxon>
        <taxon>Carangaria</taxon>
        <taxon>Pleuronectiformes</taxon>
        <taxon>Pleuronectoidei</taxon>
        <taxon>Pleuronectidae</taxon>
        <taxon>Pleuronectes</taxon>
    </lineage>
</organism>
<protein>
    <submittedName>
        <fullName evidence="1">Uncharacterized protein</fullName>
    </submittedName>
</protein>
<keyword evidence="2" id="KW-1185">Reference proteome</keyword>
<accession>A0A9N7UXN0</accession>
<gene>
    <name evidence="1" type="ORF">PLEPLA_LOCUS26460</name>
</gene>
<evidence type="ECO:0000313" key="2">
    <source>
        <dbReference type="Proteomes" id="UP001153269"/>
    </source>
</evidence>
<dbReference type="Proteomes" id="UP001153269">
    <property type="component" value="Unassembled WGS sequence"/>
</dbReference>